<dbReference type="Proteomes" id="UP000199280">
    <property type="component" value="Unassembled WGS sequence"/>
</dbReference>
<proteinExistence type="predicted"/>
<evidence type="ECO:0000313" key="2">
    <source>
        <dbReference type="EMBL" id="SEJ74256.1"/>
    </source>
</evidence>
<protein>
    <submittedName>
        <fullName evidence="1">Uncharacterized protein</fullName>
    </submittedName>
</protein>
<dbReference type="AlphaFoldDB" id="A0A143Z980"/>
<accession>A0A143Z980</accession>
<evidence type="ECO:0000313" key="4">
    <source>
        <dbReference type="Proteomes" id="UP000199280"/>
    </source>
</evidence>
<organism evidence="1 3">
    <name type="scientific">Trichococcus ilyis</name>
    <dbReference type="NCBI Taxonomy" id="640938"/>
    <lineage>
        <taxon>Bacteria</taxon>
        <taxon>Bacillati</taxon>
        <taxon>Bacillota</taxon>
        <taxon>Bacilli</taxon>
        <taxon>Lactobacillales</taxon>
        <taxon>Carnobacteriaceae</taxon>
        <taxon>Trichococcus</taxon>
    </lineage>
</organism>
<reference evidence="2 4" key="2">
    <citation type="submission" date="2016-10" db="EMBL/GenBank/DDBJ databases">
        <authorList>
            <person name="Varghese N."/>
            <person name="Submissions S."/>
        </authorList>
    </citation>
    <scope>NUCLEOTIDE SEQUENCE [LARGE SCALE GENOMIC DNA]</scope>
    <source>
        <strain evidence="2 4">DSM 22150</strain>
    </source>
</reference>
<dbReference type="RefSeq" id="WP_068624170.1">
    <property type="nucleotide sequence ID" value="NZ_FJNB01000022.1"/>
</dbReference>
<sequence length="70" mass="8418">MIIWLTSDKTNKEYTEYNVYKRGILMGGISHHKDDDFWQWWVEGVGKKKTRKMYKEATEDAAKRAVEYEI</sequence>
<keyword evidence="4" id="KW-1185">Reference proteome</keyword>
<gene>
    <name evidence="2" type="ORF">SAMN05216375_12432</name>
    <name evidence="1" type="ORF">TR210_2439</name>
</gene>
<dbReference type="EMBL" id="FNYT01000024">
    <property type="protein sequence ID" value="SEJ74256.1"/>
    <property type="molecule type" value="Genomic_DNA"/>
</dbReference>
<evidence type="ECO:0000313" key="3">
    <source>
        <dbReference type="Proteomes" id="UP000076878"/>
    </source>
</evidence>
<reference evidence="1 3" key="1">
    <citation type="submission" date="2016-02" db="EMBL/GenBank/DDBJ databases">
        <authorList>
            <person name="Wen L."/>
            <person name="He K."/>
            <person name="Yang H."/>
        </authorList>
    </citation>
    <scope>NUCLEOTIDE SEQUENCE [LARGE SCALE GENOMIC DNA]</scope>
    <source>
        <strain evidence="1">Trichococcus_R210</strain>
    </source>
</reference>
<dbReference type="EMBL" id="FJNB01000022">
    <property type="protein sequence ID" value="CZR07444.1"/>
    <property type="molecule type" value="Genomic_DNA"/>
</dbReference>
<name>A0A143Z980_9LACT</name>
<evidence type="ECO:0000313" key="1">
    <source>
        <dbReference type="EMBL" id="CZR07444.1"/>
    </source>
</evidence>
<dbReference type="Proteomes" id="UP000076878">
    <property type="component" value="Unassembled WGS sequence"/>
</dbReference>
<dbReference type="OrthoDB" id="2166456at2"/>